<proteinExistence type="predicted"/>
<accession>A0A9D4V2R1</accession>
<dbReference type="EMBL" id="JABFUD020000006">
    <property type="protein sequence ID" value="KAI5078691.1"/>
    <property type="molecule type" value="Genomic_DNA"/>
</dbReference>
<evidence type="ECO:0000313" key="2">
    <source>
        <dbReference type="Proteomes" id="UP000886520"/>
    </source>
</evidence>
<gene>
    <name evidence="1" type="ORF">GOP47_0006362</name>
</gene>
<organism evidence="1 2">
    <name type="scientific">Adiantum capillus-veneris</name>
    <name type="common">Maidenhair fern</name>
    <dbReference type="NCBI Taxonomy" id="13818"/>
    <lineage>
        <taxon>Eukaryota</taxon>
        <taxon>Viridiplantae</taxon>
        <taxon>Streptophyta</taxon>
        <taxon>Embryophyta</taxon>
        <taxon>Tracheophyta</taxon>
        <taxon>Polypodiopsida</taxon>
        <taxon>Polypodiidae</taxon>
        <taxon>Polypodiales</taxon>
        <taxon>Pteridineae</taxon>
        <taxon>Pteridaceae</taxon>
        <taxon>Vittarioideae</taxon>
        <taxon>Adiantum</taxon>
    </lineage>
</organism>
<dbReference type="Proteomes" id="UP000886520">
    <property type="component" value="Chromosome 6"/>
</dbReference>
<name>A0A9D4V2R1_ADICA</name>
<reference evidence="1" key="1">
    <citation type="submission" date="2021-01" db="EMBL/GenBank/DDBJ databases">
        <title>Adiantum capillus-veneris genome.</title>
        <authorList>
            <person name="Fang Y."/>
            <person name="Liao Q."/>
        </authorList>
    </citation>
    <scope>NUCLEOTIDE SEQUENCE</scope>
    <source>
        <strain evidence="1">H3</strain>
        <tissue evidence="1">Leaf</tissue>
    </source>
</reference>
<sequence>MYYILFPYSSNRIWSAIIGKPRLKAKMPGDEAKLQTLPLVLRACGRQNPSLLVEQTYQMSCDEARSRSGGTAYESGAPCNEEGATNLAGDEVFEEQVEANGRVLLFYVMLWIHVLLEVPLQVSQ</sequence>
<evidence type="ECO:0000313" key="1">
    <source>
        <dbReference type="EMBL" id="KAI5078691.1"/>
    </source>
</evidence>
<keyword evidence="2" id="KW-1185">Reference proteome</keyword>
<protein>
    <submittedName>
        <fullName evidence="1">Uncharacterized protein</fullName>
    </submittedName>
</protein>
<comment type="caution">
    <text evidence="1">The sequence shown here is derived from an EMBL/GenBank/DDBJ whole genome shotgun (WGS) entry which is preliminary data.</text>
</comment>
<feature type="non-terminal residue" evidence="1">
    <location>
        <position position="124"/>
    </location>
</feature>
<dbReference type="AlphaFoldDB" id="A0A9D4V2R1"/>